<reference evidence="2 3" key="1">
    <citation type="submission" date="2016-01" db="EMBL/GenBank/DDBJ databases">
        <title>The new phylogeny of the genus Mycobacterium.</title>
        <authorList>
            <person name="Tarcisio F."/>
            <person name="Conor M."/>
            <person name="Antonella G."/>
            <person name="Elisabetta G."/>
            <person name="Giulia F.S."/>
            <person name="Sara T."/>
            <person name="Anna F."/>
            <person name="Clotilde B."/>
            <person name="Roberto B."/>
            <person name="Veronica D.S."/>
            <person name="Fabio R."/>
            <person name="Monica P."/>
            <person name="Olivier J."/>
            <person name="Enrico T."/>
            <person name="Nicola S."/>
        </authorList>
    </citation>
    <scope>NUCLEOTIDE SEQUENCE [LARGE SCALE GENOMIC DNA]</scope>
    <source>
        <strain evidence="2 3">DSM 43505</strain>
    </source>
</reference>
<evidence type="ECO:0000256" key="1">
    <source>
        <dbReference type="SAM" id="MobiDB-lite"/>
    </source>
</evidence>
<protein>
    <submittedName>
        <fullName evidence="2">Uncharacterized protein</fullName>
    </submittedName>
</protein>
<accession>A0A1X1VQ41</accession>
<keyword evidence="3" id="KW-1185">Reference proteome</keyword>
<organism evidence="2 3">
    <name type="scientific">Mycobacterium gastri</name>
    <dbReference type="NCBI Taxonomy" id="1777"/>
    <lineage>
        <taxon>Bacteria</taxon>
        <taxon>Bacillati</taxon>
        <taxon>Actinomycetota</taxon>
        <taxon>Actinomycetes</taxon>
        <taxon>Mycobacteriales</taxon>
        <taxon>Mycobacteriaceae</taxon>
        <taxon>Mycobacterium</taxon>
    </lineage>
</organism>
<dbReference type="EMBL" id="LQOX01000089">
    <property type="protein sequence ID" value="ORV71161.1"/>
    <property type="molecule type" value="Genomic_DNA"/>
</dbReference>
<dbReference type="Proteomes" id="UP000193738">
    <property type="component" value="Unassembled WGS sequence"/>
</dbReference>
<evidence type="ECO:0000313" key="2">
    <source>
        <dbReference type="EMBL" id="ORV71161.1"/>
    </source>
</evidence>
<feature type="region of interest" description="Disordered" evidence="1">
    <location>
        <begin position="1"/>
        <end position="24"/>
    </location>
</feature>
<sequence length="71" mass="7616">MAGAWLSLTGCHEPSDLLPTVDSSGGDGVVGGGLQVSATESDHARKKIYSRSIVYVYDYRTLLDFTLLQPV</sequence>
<name>A0A1X1VQ41_MYCGS</name>
<proteinExistence type="predicted"/>
<comment type="caution">
    <text evidence="2">The sequence shown here is derived from an EMBL/GenBank/DDBJ whole genome shotgun (WGS) entry which is preliminary data.</text>
</comment>
<gene>
    <name evidence="2" type="ORF">AWC07_00345</name>
</gene>
<dbReference type="STRING" id="1777.AWC07_00345"/>
<evidence type="ECO:0000313" key="3">
    <source>
        <dbReference type="Proteomes" id="UP000193738"/>
    </source>
</evidence>
<dbReference type="AlphaFoldDB" id="A0A1X1VQ41"/>